<organism evidence="1 2">
    <name type="scientific">Coptis chinensis</name>
    <dbReference type="NCBI Taxonomy" id="261450"/>
    <lineage>
        <taxon>Eukaryota</taxon>
        <taxon>Viridiplantae</taxon>
        <taxon>Streptophyta</taxon>
        <taxon>Embryophyta</taxon>
        <taxon>Tracheophyta</taxon>
        <taxon>Spermatophyta</taxon>
        <taxon>Magnoliopsida</taxon>
        <taxon>Ranunculales</taxon>
        <taxon>Ranunculaceae</taxon>
        <taxon>Coptidoideae</taxon>
        <taxon>Coptis</taxon>
    </lineage>
</organism>
<proteinExistence type="predicted"/>
<comment type="caution">
    <text evidence="1">The sequence shown here is derived from an EMBL/GenBank/DDBJ whole genome shotgun (WGS) entry which is preliminary data.</text>
</comment>
<gene>
    <name evidence="1" type="ORF">IFM89_034346</name>
</gene>
<dbReference type="AlphaFoldDB" id="A0A835HAL9"/>
<dbReference type="EMBL" id="JADFTS010000008">
    <property type="protein sequence ID" value="KAF9594663.1"/>
    <property type="molecule type" value="Genomic_DNA"/>
</dbReference>
<evidence type="ECO:0000313" key="2">
    <source>
        <dbReference type="Proteomes" id="UP000631114"/>
    </source>
</evidence>
<protein>
    <submittedName>
        <fullName evidence="1">Uncharacterized protein</fullName>
    </submittedName>
</protein>
<evidence type="ECO:0000313" key="1">
    <source>
        <dbReference type="EMBL" id="KAF9594663.1"/>
    </source>
</evidence>
<accession>A0A835HAL9</accession>
<reference evidence="1 2" key="1">
    <citation type="submission" date="2020-10" db="EMBL/GenBank/DDBJ databases">
        <title>The Coptis chinensis genome and diversification of protoberbering-type alkaloids.</title>
        <authorList>
            <person name="Wang B."/>
            <person name="Shu S."/>
            <person name="Song C."/>
            <person name="Liu Y."/>
        </authorList>
    </citation>
    <scope>NUCLEOTIDE SEQUENCE [LARGE SCALE GENOMIC DNA]</scope>
    <source>
        <strain evidence="1">HL-2020</strain>
        <tissue evidence="1">Leaf</tissue>
    </source>
</reference>
<keyword evidence="2" id="KW-1185">Reference proteome</keyword>
<sequence>MSATALLQKATQMGSTTRANSATLLRGFGSSSSSSARSDRPQMLANFRGMAFRSGSVVVAHEVVNAIMGPHTIQTETMTVALALLHPPWEVFMD</sequence>
<name>A0A835HAL9_9MAGN</name>
<dbReference type="Proteomes" id="UP000631114">
    <property type="component" value="Unassembled WGS sequence"/>
</dbReference>